<dbReference type="Proteomes" id="UP000789508">
    <property type="component" value="Unassembled WGS sequence"/>
</dbReference>
<name>A0A9N9DIN4_9GLOM</name>
<evidence type="ECO:0000313" key="3">
    <source>
        <dbReference type="Proteomes" id="UP000789508"/>
    </source>
</evidence>
<sequence>EIGFIATVGLLPWFGFENVAWFVNVAVAVWRVVDVVLKT</sequence>
<keyword evidence="3" id="KW-1185">Reference proteome</keyword>
<gene>
    <name evidence="2" type="ORF">ALEPTO_LOCUS9579</name>
</gene>
<keyword evidence="1" id="KW-0812">Transmembrane</keyword>
<comment type="caution">
    <text evidence="2">The sequence shown here is derived from an EMBL/GenBank/DDBJ whole genome shotgun (WGS) entry which is preliminary data.</text>
</comment>
<feature type="transmembrane region" description="Helical" evidence="1">
    <location>
        <begin position="19"/>
        <end position="37"/>
    </location>
</feature>
<evidence type="ECO:0000256" key="1">
    <source>
        <dbReference type="SAM" id="Phobius"/>
    </source>
</evidence>
<organism evidence="2 3">
    <name type="scientific">Ambispora leptoticha</name>
    <dbReference type="NCBI Taxonomy" id="144679"/>
    <lineage>
        <taxon>Eukaryota</taxon>
        <taxon>Fungi</taxon>
        <taxon>Fungi incertae sedis</taxon>
        <taxon>Mucoromycota</taxon>
        <taxon>Glomeromycotina</taxon>
        <taxon>Glomeromycetes</taxon>
        <taxon>Archaeosporales</taxon>
        <taxon>Ambisporaceae</taxon>
        <taxon>Ambispora</taxon>
    </lineage>
</organism>
<feature type="non-terminal residue" evidence="2">
    <location>
        <position position="1"/>
    </location>
</feature>
<keyword evidence="1" id="KW-1133">Transmembrane helix</keyword>
<reference evidence="2" key="1">
    <citation type="submission" date="2021-06" db="EMBL/GenBank/DDBJ databases">
        <authorList>
            <person name="Kallberg Y."/>
            <person name="Tangrot J."/>
            <person name="Rosling A."/>
        </authorList>
    </citation>
    <scope>NUCLEOTIDE SEQUENCE</scope>
    <source>
        <strain evidence="2">FL130A</strain>
    </source>
</reference>
<proteinExistence type="predicted"/>
<dbReference type="AlphaFoldDB" id="A0A9N9DIN4"/>
<accession>A0A9N9DIN4</accession>
<dbReference type="EMBL" id="CAJVPS010007707">
    <property type="protein sequence ID" value="CAG8637149.1"/>
    <property type="molecule type" value="Genomic_DNA"/>
</dbReference>
<protein>
    <submittedName>
        <fullName evidence="2">13667_t:CDS:1</fullName>
    </submittedName>
</protein>
<evidence type="ECO:0000313" key="2">
    <source>
        <dbReference type="EMBL" id="CAG8637149.1"/>
    </source>
</evidence>
<keyword evidence="1" id="KW-0472">Membrane</keyword>